<keyword evidence="4 5" id="KW-0720">Serine protease</keyword>
<evidence type="ECO:0000256" key="5">
    <source>
        <dbReference type="PROSITE-ProRule" id="PRU01240"/>
    </source>
</evidence>
<feature type="domain" description="Peptidase S8/S53" evidence="7">
    <location>
        <begin position="148"/>
        <end position="458"/>
    </location>
</feature>
<dbReference type="PANTHER" id="PTHR43806">
    <property type="entry name" value="PEPTIDASE S8"/>
    <property type="match status" value="1"/>
</dbReference>
<dbReference type="Proteomes" id="UP001595733">
    <property type="component" value="Unassembled WGS sequence"/>
</dbReference>
<evidence type="ECO:0000313" key="9">
    <source>
        <dbReference type="Proteomes" id="UP001595733"/>
    </source>
</evidence>
<comment type="caution">
    <text evidence="8">The sequence shown here is derived from an EMBL/GenBank/DDBJ whole genome shotgun (WGS) entry which is preliminary data.</text>
</comment>
<evidence type="ECO:0000256" key="2">
    <source>
        <dbReference type="ARBA" id="ARBA00022670"/>
    </source>
</evidence>
<keyword evidence="2 5" id="KW-0645">Protease</keyword>
<comment type="similarity">
    <text evidence="1 5">Belongs to the peptidase S8 family.</text>
</comment>
<name>A0ABV8US99_9BACL</name>
<dbReference type="PRINTS" id="PR00723">
    <property type="entry name" value="SUBTILISIN"/>
</dbReference>
<feature type="chain" id="PRO_5046359642" evidence="6">
    <location>
        <begin position="25"/>
        <end position="475"/>
    </location>
</feature>
<dbReference type="PROSITE" id="PS51892">
    <property type="entry name" value="SUBTILASE"/>
    <property type="match status" value="1"/>
</dbReference>
<evidence type="ECO:0000256" key="6">
    <source>
        <dbReference type="SAM" id="SignalP"/>
    </source>
</evidence>
<accession>A0ABV8US99</accession>
<proteinExistence type="inferred from homology"/>
<dbReference type="PROSITE" id="PS00138">
    <property type="entry name" value="SUBTILASE_SER"/>
    <property type="match status" value="1"/>
</dbReference>
<dbReference type="Gene3D" id="3.40.50.200">
    <property type="entry name" value="Peptidase S8/S53 domain"/>
    <property type="match status" value="1"/>
</dbReference>
<dbReference type="PROSITE" id="PS00137">
    <property type="entry name" value="SUBTILASE_HIS"/>
    <property type="match status" value="1"/>
</dbReference>
<feature type="active site" description="Charge relay system" evidence="5">
    <location>
        <position position="207"/>
    </location>
</feature>
<evidence type="ECO:0000313" key="8">
    <source>
        <dbReference type="EMBL" id="MFC4353999.1"/>
    </source>
</evidence>
<dbReference type="Pfam" id="PF00082">
    <property type="entry name" value="Peptidase_S8"/>
    <property type="match status" value="1"/>
</dbReference>
<evidence type="ECO:0000256" key="3">
    <source>
        <dbReference type="ARBA" id="ARBA00022801"/>
    </source>
</evidence>
<dbReference type="RefSeq" id="WP_378139948.1">
    <property type="nucleotide sequence ID" value="NZ_JBHSEF010000009.1"/>
</dbReference>
<evidence type="ECO:0000256" key="1">
    <source>
        <dbReference type="ARBA" id="ARBA00011073"/>
    </source>
</evidence>
<dbReference type="EMBL" id="JBHSEF010000009">
    <property type="protein sequence ID" value="MFC4353999.1"/>
    <property type="molecule type" value="Genomic_DNA"/>
</dbReference>
<feature type="active site" description="Charge relay system" evidence="5">
    <location>
        <position position="411"/>
    </location>
</feature>
<evidence type="ECO:0000259" key="7">
    <source>
        <dbReference type="Pfam" id="PF00082"/>
    </source>
</evidence>
<keyword evidence="3 5" id="KW-0378">Hydrolase</keyword>
<dbReference type="SUPFAM" id="SSF52743">
    <property type="entry name" value="Subtilisin-like"/>
    <property type="match status" value="1"/>
</dbReference>
<dbReference type="PANTHER" id="PTHR43806:SF11">
    <property type="entry name" value="CEREVISIN-RELATED"/>
    <property type="match status" value="1"/>
</dbReference>
<dbReference type="InterPro" id="IPR000209">
    <property type="entry name" value="Peptidase_S8/S53_dom"/>
</dbReference>
<feature type="signal peptide" evidence="6">
    <location>
        <begin position="1"/>
        <end position="24"/>
    </location>
</feature>
<sequence length="475" mass="49477">MKRRNGIISALLATSMLLTATVSAEVNVGSGSHQGAVIDPELKETFAKGASIAEVIVTFEDEALHDRSAILQELGVDTGVHLKSLPMTGLVASADLVNQLAKHPDVESIYENRALAYETADATHMTGVDALRTDAALTKANGGFPITGKGIGVVINDSGIDGTHKDHAFGDHLVQNVLGSTNLHAVSELLPISYVDNVPNTDSNSGHGTHVAGIVGGTGAMSSGKYEGAAPGAKLIGYGSGAGIAMLDTLGGFDYALTHQREYNIRVITNSWGDTSQAGKAFDPTDPINVATKKLYDRGIITVFSAGNSGPAAATISGNYKKAPWVITVAAGDKSYQLANFSSRGQASVGGTVTVDGETWNWEDRPTVTAPGSKIVSTRVISPLPLLGASSDATEIDPAHVPYYTTMSGTSMAAPHVAGIVALMLEADPTLTGVEIKEILETTAKPMEGYEKWEAGAGYVDAYRAVKHVMNSKSN</sequence>
<evidence type="ECO:0000256" key="4">
    <source>
        <dbReference type="ARBA" id="ARBA00022825"/>
    </source>
</evidence>
<protein>
    <submittedName>
        <fullName evidence="8">S8 family serine peptidase</fullName>
    </submittedName>
</protein>
<feature type="active site" description="Charge relay system" evidence="5">
    <location>
        <position position="157"/>
    </location>
</feature>
<gene>
    <name evidence="8" type="ORF">ACFO0S_02815</name>
</gene>
<dbReference type="InterPro" id="IPR050131">
    <property type="entry name" value="Peptidase_S8_subtilisin-like"/>
</dbReference>
<dbReference type="InterPro" id="IPR023828">
    <property type="entry name" value="Peptidase_S8_Ser-AS"/>
</dbReference>
<reference evidence="9" key="1">
    <citation type="journal article" date="2019" name="Int. J. Syst. Evol. Microbiol.">
        <title>The Global Catalogue of Microorganisms (GCM) 10K type strain sequencing project: providing services to taxonomists for standard genome sequencing and annotation.</title>
        <authorList>
            <consortium name="The Broad Institute Genomics Platform"/>
            <consortium name="The Broad Institute Genome Sequencing Center for Infectious Disease"/>
            <person name="Wu L."/>
            <person name="Ma J."/>
        </authorList>
    </citation>
    <scope>NUCLEOTIDE SEQUENCE [LARGE SCALE GENOMIC DNA]</scope>
    <source>
        <strain evidence="9">CCUG 50353</strain>
    </source>
</reference>
<dbReference type="InterPro" id="IPR015500">
    <property type="entry name" value="Peptidase_S8_subtilisin-rel"/>
</dbReference>
<keyword evidence="9" id="KW-1185">Reference proteome</keyword>
<organism evidence="8 9">
    <name type="scientific">Chryseomicrobium palamuruense</name>
    <dbReference type="NCBI Taxonomy" id="682973"/>
    <lineage>
        <taxon>Bacteria</taxon>
        <taxon>Bacillati</taxon>
        <taxon>Bacillota</taxon>
        <taxon>Bacilli</taxon>
        <taxon>Bacillales</taxon>
        <taxon>Caryophanaceae</taxon>
        <taxon>Chryseomicrobium</taxon>
    </lineage>
</organism>
<dbReference type="InterPro" id="IPR022398">
    <property type="entry name" value="Peptidase_S8_His-AS"/>
</dbReference>
<dbReference type="InterPro" id="IPR036852">
    <property type="entry name" value="Peptidase_S8/S53_dom_sf"/>
</dbReference>
<keyword evidence="6" id="KW-0732">Signal</keyword>